<comment type="caution">
    <text evidence="2">The sequence shown here is derived from an EMBL/GenBank/DDBJ whole genome shotgun (WGS) entry which is preliminary data.</text>
</comment>
<dbReference type="PANTHER" id="PTHR43245:SF51">
    <property type="entry name" value="SHORT CHAIN DEHYDROGENASE_REDUCTASE FAMILY 42E, MEMBER 2"/>
    <property type="match status" value="1"/>
</dbReference>
<dbReference type="InterPro" id="IPR036291">
    <property type="entry name" value="NAD(P)-bd_dom_sf"/>
</dbReference>
<accession>A0ABT8SLK0</accession>
<dbReference type="InterPro" id="IPR050177">
    <property type="entry name" value="Lipid_A_modif_metabolic_enz"/>
</dbReference>
<dbReference type="InterPro" id="IPR001509">
    <property type="entry name" value="Epimerase_deHydtase"/>
</dbReference>
<evidence type="ECO:0000313" key="2">
    <source>
        <dbReference type="EMBL" id="MDO1559359.1"/>
    </source>
</evidence>
<protein>
    <submittedName>
        <fullName evidence="2">NAD-dependent epimerase/dehydratase family protein</fullName>
    </submittedName>
</protein>
<organism evidence="2 3">
    <name type="scientific">Peiella sedimenti</name>
    <dbReference type="NCBI Taxonomy" id="3061083"/>
    <lineage>
        <taxon>Bacteria</taxon>
        <taxon>Pseudomonadati</taxon>
        <taxon>Pseudomonadota</taxon>
        <taxon>Alphaproteobacteria</taxon>
        <taxon>Caulobacterales</taxon>
        <taxon>Caulobacteraceae</taxon>
        <taxon>Peiella</taxon>
    </lineage>
</organism>
<feature type="domain" description="NAD-dependent epimerase/dehydratase" evidence="1">
    <location>
        <begin position="80"/>
        <end position="197"/>
    </location>
</feature>
<sequence length="283" mass="30524">MSETLIVLGATSLIGRRLPEAAGSLRLAGVSRRSEPRPGYADWITADLTEGGFGRGLPEAERALILSPVWTAAAAVPSLAAKGVRRIVATSSTSRFTKAHSPDPAERAVAQALATGEARLREVCAERGVAWTILRPTLIYDEGLDGNVTRLARLIRKARVLPLAGGGRGLRQPVHAADLARGCLDALERNAARSKAYDLAGGETLTYREMAGRIFDALGLRRRIVPLPAWAWRAAFTLARPLLPGAGAQMGARMQDDLVFDDAEARRDLGWSPRPFRPDFRGF</sequence>
<evidence type="ECO:0000313" key="3">
    <source>
        <dbReference type="Proteomes" id="UP001169063"/>
    </source>
</evidence>
<keyword evidence="3" id="KW-1185">Reference proteome</keyword>
<name>A0ABT8SLK0_9CAUL</name>
<dbReference type="Proteomes" id="UP001169063">
    <property type="component" value="Unassembled WGS sequence"/>
</dbReference>
<proteinExistence type="predicted"/>
<dbReference type="SUPFAM" id="SSF51735">
    <property type="entry name" value="NAD(P)-binding Rossmann-fold domains"/>
    <property type="match status" value="1"/>
</dbReference>
<gene>
    <name evidence="2" type="ORF">Q0812_07950</name>
</gene>
<evidence type="ECO:0000259" key="1">
    <source>
        <dbReference type="Pfam" id="PF01370"/>
    </source>
</evidence>
<reference evidence="2" key="1">
    <citation type="submission" date="2023-07" db="EMBL/GenBank/DDBJ databases">
        <title>Brevundimonas soil sp. nov., isolated from the soil of chemical plant.</title>
        <authorList>
            <person name="Wu N."/>
        </authorList>
    </citation>
    <scope>NUCLEOTIDE SEQUENCE</scope>
    <source>
        <strain evidence="2">XZ-24</strain>
    </source>
</reference>
<dbReference type="EMBL" id="JAUKTR010000003">
    <property type="protein sequence ID" value="MDO1559359.1"/>
    <property type="molecule type" value="Genomic_DNA"/>
</dbReference>
<dbReference type="PANTHER" id="PTHR43245">
    <property type="entry name" value="BIFUNCTIONAL POLYMYXIN RESISTANCE PROTEIN ARNA"/>
    <property type="match status" value="1"/>
</dbReference>
<dbReference type="RefSeq" id="WP_302109793.1">
    <property type="nucleotide sequence ID" value="NZ_JAUKTR010000003.1"/>
</dbReference>
<dbReference type="Pfam" id="PF01370">
    <property type="entry name" value="Epimerase"/>
    <property type="match status" value="1"/>
</dbReference>
<dbReference type="Gene3D" id="3.40.50.720">
    <property type="entry name" value="NAD(P)-binding Rossmann-like Domain"/>
    <property type="match status" value="1"/>
</dbReference>